<sequence>MASFWSLWAMLMALLVCNCSLASVSNSQRSVKVSIISAAPASAPLVSPTQSPDNEPLFPTTPAKGRVAHSPSYSSLPTIPSSPSPPNPDLLGTPGTVFAFFPSEAPACYSYQLLYSVSCLTLPFIL</sequence>
<evidence type="ECO:0000256" key="2">
    <source>
        <dbReference type="SAM" id="SignalP"/>
    </source>
</evidence>
<keyword evidence="2" id="KW-0732">Signal</keyword>
<organism evidence="3 4">
    <name type="scientific">Cajanus cajan</name>
    <name type="common">Pigeon pea</name>
    <name type="synonym">Cajanus indicus</name>
    <dbReference type="NCBI Taxonomy" id="3821"/>
    <lineage>
        <taxon>Eukaryota</taxon>
        <taxon>Viridiplantae</taxon>
        <taxon>Streptophyta</taxon>
        <taxon>Embryophyta</taxon>
        <taxon>Tracheophyta</taxon>
        <taxon>Spermatophyta</taxon>
        <taxon>Magnoliopsida</taxon>
        <taxon>eudicotyledons</taxon>
        <taxon>Gunneridae</taxon>
        <taxon>Pentapetalae</taxon>
        <taxon>rosids</taxon>
        <taxon>fabids</taxon>
        <taxon>Fabales</taxon>
        <taxon>Fabaceae</taxon>
        <taxon>Papilionoideae</taxon>
        <taxon>50 kb inversion clade</taxon>
        <taxon>NPAAA clade</taxon>
        <taxon>indigoferoid/millettioid clade</taxon>
        <taxon>Phaseoleae</taxon>
        <taxon>Cajanus</taxon>
    </lineage>
</organism>
<dbReference type="EMBL" id="CM003605">
    <property type="protein sequence ID" value="KYP71625.1"/>
    <property type="molecule type" value="Genomic_DNA"/>
</dbReference>
<feature type="region of interest" description="Disordered" evidence="1">
    <location>
        <begin position="43"/>
        <end position="88"/>
    </location>
</feature>
<dbReference type="AlphaFoldDB" id="A0A151TX49"/>
<dbReference type="Proteomes" id="UP000075243">
    <property type="component" value="Chromosome 3"/>
</dbReference>
<keyword evidence="4" id="KW-1185">Reference proteome</keyword>
<feature type="chain" id="PRO_5007589343" evidence="2">
    <location>
        <begin position="23"/>
        <end position="126"/>
    </location>
</feature>
<evidence type="ECO:0000313" key="3">
    <source>
        <dbReference type="EMBL" id="KYP71625.1"/>
    </source>
</evidence>
<protein>
    <submittedName>
        <fullName evidence="3">Uncharacterized protein</fullName>
    </submittedName>
</protein>
<dbReference type="InterPro" id="IPR039346">
    <property type="entry name" value="AGP25/26"/>
</dbReference>
<gene>
    <name evidence="3" type="ORF">KK1_010892</name>
</gene>
<dbReference type="Gramene" id="C.cajan_10584.t">
    <property type="protein sequence ID" value="C.cajan_10584.t.cds1"/>
    <property type="gene ID" value="C.cajan_10584"/>
</dbReference>
<name>A0A151TX49_CAJCA</name>
<evidence type="ECO:0000256" key="1">
    <source>
        <dbReference type="SAM" id="MobiDB-lite"/>
    </source>
</evidence>
<evidence type="ECO:0000313" key="4">
    <source>
        <dbReference type="Proteomes" id="UP000075243"/>
    </source>
</evidence>
<accession>A0A151TX49</accession>
<feature type="signal peptide" evidence="2">
    <location>
        <begin position="1"/>
        <end position="22"/>
    </location>
</feature>
<proteinExistence type="predicted"/>
<dbReference type="PANTHER" id="PTHR35725">
    <property type="entry name" value="CLASSICAL ARABINOGALACTAN PROTEIN 26"/>
    <property type="match status" value="1"/>
</dbReference>
<dbReference type="OMA" id="QVHAVQF"/>
<dbReference type="PANTHER" id="PTHR35725:SF4">
    <property type="entry name" value="CLASSICAL ARABINOGALACTAN PROTEIN 26"/>
    <property type="match status" value="1"/>
</dbReference>
<reference evidence="3 4" key="1">
    <citation type="journal article" date="2012" name="Nat. Biotechnol.">
        <title>Draft genome sequence of pigeonpea (Cajanus cajan), an orphan legume crop of resource-poor farmers.</title>
        <authorList>
            <person name="Varshney R.K."/>
            <person name="Chen W."/>
            <person name="Li Y."/>
            <person name="Bharti A.K."/>
            <person name="Saxena R.K."/>
            <person name="Schlueter J.A."/>
            <person name="Donoghue M.T."/>
            <person name="Azam S."/>
            <person name="Fan G."/>
            <person name="Whaley A.M."/>
            <person name="Farmer A.D."/>
            <person name="Sheridan J."/>
            <person name="Iwata A."/>
            <person name="Tuteja R."/>
            <person name="Penmetsa R.V."/>
            <person name="Wu W."/>
            <person name="Upadhyaya H.D."/>
            <person name="Yang S.P."/>
            <person name="Shah T."/>
            <person name="Saxena K.B."/>
            <person name="Michael T."/>
            <person name="McCombie W.R."/>
            <person name="Yang B."/>
            <person name="Zhang G."/>
            <person name="Yang H."/>
            <person name="Wang J."/>
            <person name="Spillane C."/>
            <person name="Cook D.R."/>
            <person name="May G.D."/>
            <person name="Xu X."/>
            <person name="Jackson S.A."/>
        </authorList>
    </citation>
    <scope>NUCLEOTIDE SEQUENCE [LARGE SCALE GENOMIC DNA]</scope>
    <source>
        <strain evidence="4">cv. Asha</strain>
    </source>
</reference>
<feature type="compositionally biased region" description="Low complexity" evidence="1">
    <location>
        <begin position="70"/>
        <end position="79"/>
    </location>
</feature>